<dbReference type="OrthoDB" id="406631at2759"/>
<evidence type="ECO:0000256" key="5">
    <source>
        <dbReference type="ARBA" id="ARBA00022525"/>
    </source>
</evidence>
<dbReference type="EC" id="3.2.1.78" evidence="4"/>
<dbReference type="RefSeq" id="XP_002503411.1">
    <property type="nucleotide sequence ID" value="XM_002503365.1"/>
</dbReference>
<keyword evidence="5" id="KW-0964">Secreted</keyword>
<dbReference type="PANTHER" id="PTHR31451:SF39">
    <property type="entry name" value="MANNAN ENDO-1,4-BETA-MANNOSIDASE 1"/>
    <property type="match status" value="1"/>
</dbReference>
<dbReference type="PANTHER" id="PTHR31451">
    <property type="match status" value="1"/>
</dbReference>
<dbReference type="Pfam" id="PF26410">
    <property type="entry name" value="GH5_mannosidase"/>
    <property type="match status" value="1"/>
</dbReference>
<evidence type="ECO:0000256" key="2">
    <source>
        <dbReference type="ARBA" id="ARBA00004613"/>
    </source>
</evidence>
<dbReference type="GO" id="GO:0000272">
    <property type="term" value="P:polysaccharide catabolic process"/>
    <property type="evidence" value="ECO:0007669"/>
    <property type="project" value="InterPro"/>
</dbReference>
<evidence type="ECO:0000256" key="6">
    <source>
        <dbReference type="ARBA" id="ARBA00022729"/>
    </source>
</evidence>
<accession>C1E9E6</accession>
<dbReference type="CAZy" id="GH5">
    <property type="family name" value="Glycoside Hydrolase Family 5"/>
</dbReference>
<dbReference type="KEGG" id="mis:MICPUN_83090"/>
<evidence type="ECO:0000256" key="4">
    <source>
        <dbReference type="ARBA" id="ARBA00012706"/>
    </source>
</evidence>
<dbReference type="STRING" id="296587.C1E9E6"/>
<evidence type="ECO:0000256" key="8">
    <source>
        <dbReference type="ARBA" id="ARBA00023295"/>
    </source>
</evidence>
<evidence type="ECO:0000256" key="3">
    <source>
        <dbReference type="ARBA" id="ARBA00005641"/>
    </source>
</evidence>
<dbReference type="InterPro" id="IPR001547">
    <property type="entry name" value="Glyco_hydro_5"/>
</dbReference>
<dbReference type="OMA" id="DFWKTWM"/>
<dbReference type="Gene3D" id="3.20.20.80">
    <property type="entry name" value="Glycosidases"/>
    <property type="match status" value="1"/>
</dbReference>
<evidence type="ECO:0000259" key="10">
    <source>
        <dbReference type="Pfam" id="PF26410"/>
    </source>
</evidence>
<protein>
    <recommendedName>
        <fullName evidence="4">mannan endo-1,4-beta-mannosidase</fullName>
        <ecNumber evidence="4">3.2.1.78</ecNumber>
    </recommendedName>
</protein>
<evidence type="ECO:0000256" key="7">
    <source>
        <dbReference type="ARBA" id="ARBA00022801"/>
    </source>
</evidence>
<dbReference type="InterPro" id="IPR017853">
    <property type="entry name" value="GH"/>
</dbReference>
<comment type="catalytic activity">
    <reaction evidence="1">
        <text>Random hydrolysis of (1-&gt;4)-beta-D-mannosidic linkages in mannans, galactomannans and glucomannans.</text>
        <dbReference type="EC" id="3.2.1.78"/>
    </reaction>
</comment>
<dbReference type="EMBL" id="CP001327">
    <property type="protein sequence ID" value="ACO64669.1"/>
    <property type="molecule type" value="Genomic_DNA"/>
</dbReference>
<feature type="signal peptide" evidence="9">
    <location>
        <begin position="1"/>
        <end position="25"/>
    </location>
</feature>
<reference evidence="11 12" key="1">
    <citation type="journal article" date="2009" name="Science">
        <title>Green evolution and dynamic adaptations revealed by genomes of the marine picoeukaryotes Micromonas.</title>
        <authorList>
            <person name="Worden A.Z."/>
            <person name="Lee J.H."/>
            <person name="Mock T."/>
            <person name="Rouze P."/>
            <person name="Simmons M.P."/>
            <person name="Aerts A.L."/>
            <person name="Allen A.E."/>
            <person name="Cuvelier M.L."/>
            <person name="Derelle E."/>
            <person name="Everett M.V."/>
            <person name="Foulon E."/>
            <person name="Grimwood J."/>
            <person name="Gundlach H."/>
            <person name="Henrissat B."/>
            <person name="Napoli C."/>
            <person name="McDonald S.M."/>
            <person name="Parker M.S."/>
            <person name="Rombauts S."/>
            <person name="Salamov A."/>
            <person name="Von Dassow P."/>
            <person name="Badger J.H."/>
            <person name="Coutinho P.M."/>
            <person name="Demir E."/>
            <person name="Dubchak I."/>
            <person name="Gentemann C."/>
            <person name="Eikrem W."/>
            <person name="Gready J.E."/>
            <person name="John U."/>
            <person name="Lanier W."/>
            <person name="Lindquist E.A."/>
            <person name="Lucas S."/>
            <person name="Mayer K.F."/>
            <person name="Moreau H."/>
            <person name="Not F."/>
            <person name="Otillar R."/>
            <person name="Panaud O."/>
            <person name="Pangilinan J."/>
            <person name="Paulsen I."/>
            <person name="Piegu B."/>
            <person name="Poliakov A."/>
            <person name="Robbens S."/>
            <person name="Schmutz J."/>
            <person name="Toulza E."/>
            <person name="Wyss T."/>
            <person name="Zelensky A."/>
            <person name="Zhou K."/>
            <person name="Armbrust E.V."/>
            <person name="Bhattacharya D."/>
            <person name="Goodenough U.W."/>
            <person name="Van de Peer Y."/>
            <person name="Grigoriev I.V."/>
        </authorList>
    </citation>
    <scope>NUCLEOTIDE SEQUENCE [LARGE SCALE GENOMIC DNA]</scope>
    <source>
        <strain evidence="12">RCC299 / NOUM17</strain>
    </source>
</reference>
<dbReference type="Proteomes" id="UP000002009">
    <property type="component" value="Chromosome 6"/>
</dbReference>
<organism evidence="11 12">
    <name type="scientific">Micromonas commoda (strain RCC299 / NOUM17 / CCMP2709)</name>
    <name type="common">Picoplanktonic green alga</name>
    <dbReference type="NCBI Taxonomy" id="296587"/>
    <lineage>
        <taxon>Eukaryota</taxon>
        <taxon>Viridiplantae</taxon>
        <taxon>Chlorophyta</taxon>
        <taxon>Mamiellophyceae</taxon>
        <taxon>Mamiellales</taxon>
        <taxon>Mamiellaceae</taxon>
        <taxon>Micromonas</taxon>
    </lineage>
</organism>
<evidence type="ECO:0000313" key="12">
    <source>
        <dbReference type="Proteomes" id="UP000002009"/>
    </source>
</evidence>
<feature type="chain" id="PRO_5002906983" description="mannan endo-1,4-beta-mannosidase" evidence="9">
    <location>
        <begin position="26"/>
        <end position="384"/>
    </location>
</feature>
<dbReference type="InParanoid" id="C1E9E6"/>
<evidence type="ECO:0000313" key="11">
    <source>
        <dbReference type="EMBL" id="ACO64669.1"/>
    </source>
</evidence>
<feature type="non-terminal residue" evidence="11">
    <location>
        <position position="384"/>
    </location>
</feature>
<gene>
    <name evidence="11" type="ORF">MICPUN_83090</name>
</gene>
<feature type="domain" description="Glycoside hydrolase family 5" evidence="10">
    <location>
        <begin position="32"/>
        <end position="333"/>
    </location>
</feature>
<dbReference type="eggNOG" id="ENOG502QS4Q">
    <property type="taxonomic scope" value="Eukaryota"/>
</dbReference>
<dbReference type="SUPFAM" id="SSF51445">
    <property type="entry name" value="(Trans)glycosidases"/>
    <property type="match status" value="1"/>
</dbReference>
<dbReference type="AlphaFoldDB" id="C1E9E6"/>
<dbReference type="GO" id="GO:0005576">
    <property type="term" value="C:extracellular region"/>
    <property type="evidence" value="ECO:0007669"/>
    <property type="project" value="UniProtKB-SubCell"/>
</dbReference>
<evidence type="ECO:0000256" key="9">
    <source>
        <dbReference type="SAM" id="SignalP"/>
    </source>
</evidence>
<dbReference type="GeneID" id="8244349"/>
<keyword evidence="6 9" id="KW-0732">Signal</keyword>
<keyword evidence="12" id="KW-1185">Reference proteome</keyword>
<keyword evidence="8" id="KW-0326">Glycosidase</keyword>
<keyword evidence="7 11" id="KW-0378">Hydrolase</keyword>
<comment type="similarity">
    <text evidence="3">Belongs to the glycosyl hydrolase 5 (cellulase A) family.</text>
</comment>
<name>C1E9E6_MICCC</name>
<sequence>MFLPAISASLFIALLLTFGPHPSQASLTGGLIAADRGRFVREDGSTFRVAGTNCFYLAYSSGADDGSYEHAWVDEVLDEAQSLKLNVIRVWAFQDEWFERERALQPAPGVYNERFLVALDKLIIEASRRGLRLLLCLTNYWEDYGGAIAYVRWAAAAGESVSNRREDFFTSKSCRTWFKAFLSHVVGRVNTVNGVAYRDEPAIFAWEIINEPRYTGDSSGDVLQGWIQEMSRHVKSLDSRHMLTVGHEGWYGRSSPSRERDNPIGGAERMGGDFTRNFLIPTLDFAVIHLWADLWLKCDEDCKLAFADSWITGHLAEARQTFDKPVLLEEFGKWKPYESRDVFFRRAYEASTAPFSRIPSHAGGAMFWIMHPDNYPFNDDGFGV</sequence>
<dbReference type="InterPro" id="IPR045053">
    <property type="entry name" value="MAN-like"/>
</dbReference>
<comment type="subcellular location">
    <subcellularLocation>
        <location evidence="2">Secreted</location>
    </subcellularLocation>
</comment>
<dbReference type="GO" id="GO:0016985">
    <property type="term" value="F:mannan endo-1,4-beta-mannosidase activity"/>
    <property type="evidence" value="ECO:0007669"/>
    <property type="project" value="UniProtKB-EC"/>
</dbReference>
<evidence type="ECO:0000256" key="1">
    <source>
        <dbReference type="ARBA" id="ARBA00001678"/>
    </source>
</evidence>
<dbReference type="FunCoup" id="C1E9E6">
    <property type="interactions" value="153"/>
</dbReference>
<proteinExistence type="inferred from homology"/>